<name>A0ABT6B093_9BURK</name>
<accession>A0ABT6B093</accession>
<evidence type="ECO:0000313" key="1">
    <source>
        <dbReference type="EMBL" id="MDF3838309.1"/>
    </source>
</evidence>
<dbReference type="EMBL" id="JARJLM010000578">
    <property type="protein sequence ID" value="MDF3838309.1"/>
    <property type="molecule type" value="Genomic_DNA"/>
</dbReference>
<reference evidence="1 2" key="1">
    <citation type="submission" date="2023-03" db="EMBL/GenBank/DDBJ databases">
        <title>Draft assemblies of triclosan tolerant bacteria isolated from returned activated sludge.</title>
        <authorList>
            <person name="Van Hamelsveld S."/>
        </authorList>
    </citation>
    <scope>NUCLEOTIDE SEQUENCE [LARGE SCALE GENOMIC DNA]</scope>
    <source>
        <strain evidence="1 2">GW210010_S58</strain>
    </source>
</reference>
<dbReference type="RefSeq" id="WP_276268295.1">
    <property type="nucleotide sequence ID" value="NZ_JARJLM010000578.1"/>
</dbReference>
<comment type="caution">
    <text evidence="1">The sequence shown here is derived from an EMBL/GenBank/DDBJ whole genome shotgun (WGS) entry which is preliminary data.</text>
</comment>
<protein>
    <submittedName>
        <fullName evidence="1">Uncharacterized protein</fullName>
    </submittedName>
</protein>
<gene>
    <name evidence="1" type="ORF">P3W85_36080</name>
</gene>
<sequence length="58" mass="6557">MTAAPPKFVIVIQETGIVIFRELKAPPSWHRRGFSVGMLLARAGRTARRYLAAKQDYL</sequence>
<evidence type="ECO:0000313" key="2">
    <source>
        <dbReference type="Proteomes" id="UP001216674"/>
    </source>
</evidence>
<keyword evidence="2" id="KW-1185">Reference proteome</keyword>
<proteinExistence type="predicted"/>
<organism evidence="1 2">
    <name type="scientific">Cupriavidus basilensis</name>
    <dbReference type="NCBI Taxonomy" id="68895"/>
    <lineage>
        <taxon>Bacteria</taxon>
        <taxon>Pseudomonadati</taxon>
        <taxon>Pseudomonadota</taxon>
        <taxon>Betaproteobacteria</taxon>
        <taxon>Burkholderiales</taxon>
        <taxon>Burkholderiaceae</taxon>
        <taxon>Cupriavidus</taxon>
    </lineage>
</organism>
<dbReference type="Proteomes" id="UP001216674">
    <property type="component" value="Unassembled WGS sequence"/>
</dbReference>